<protein>
    <submittedName>
        <fullName evidence="1">RCG60682, isoform CRA_a</fullName>
    </submittedName>
</protein>
<accession>A6JJY8</accession>
<reference evidence="2" key="1">
    <citation type="submission" date="2005-09" db="EMBL/GenBank/DDBJ databases">
        <authorList>
            <person name="Mural R.J."/>
            <person name="Li P.W."/>
            <person name="Adams M.D."/>
            <person name="Amanatides P.G."/>
            <person name="Baden-Tillson H."/>
            <person name="Barnstead M."/>
            <person name="Chin S.H."/>
            <person name="Dew I."/>
            <person name="Evans C.A."/>
            <person name="Ferriera S."/>
            <person name="Flanigan M."/>
            <person name="Fosler C."/>
            <person name="Glodek A."/>
            <person name="Gu Z."/>
            <person name="Holt R.A."/>
            <person name="Jennings D."/>
            <person name="Kraft C.L."/>
            <person name="Lu F."/>
            <person name="Nguyen T."/>
            <person name="Nusskern D.R."/>
            <person name="Pfannkoch C.M."/>
            <person name="Sitter C."/>
            <person name="Sutton G.G."/>
            <person name="Venter J.C."/>
            <person name="Wang Z."/>
            <person name="Woodage T."/>
            <person name="Zheng X.H."/>
            <person name="Zhong F."/>
        </authorList>
    </citation>
    <scope>NUCLEOTIDE SEQUENCE [LARGE SCALE GENOMIC DNA]</scope>
    <source>
        <strain>BN</strain>
        <strain evidence="2">Sprague-Dawley</strain>
    </source>
</reference>
<evidence type="ECO:0000313" key="1">
    <source>
        <dbReference type="EMBL" id="EDL97001.1"/>
    </source>
</evidence>
<sequence>MFLTPCLQLAPLPLCYDGFWKLRYTPPRNYKSPGPSCWGRKGRSTVPAKGGTCLCGRDLQTTLPGRLEPSLGGG</sequence>
<dbReference type="EMBL" id="CH473988">
    <property type="protein sequence ID" value="EDL97001.1"/>
    <property type="molecule type" value="Genomic_DNA"/>
</dbReference>
<dbReference type="Proteomes" id="UP000234681">
    <property type="component" value="Chromosome 20"/>
</dbReference>
<dbReference type="AlphaFoldDB" id="A6JJY8"/>
<gene>
    <name evidence="1" type="ORF">rCG_60682</name>
</gene>
<proteinExistence type="predicted"/>
<evidence type="ECO:0000313" key="2">
    <source>
        <dbReference type="Proteomes" id="UP000234681"/>
    </source>
</evidence>
<organism evidence="1 2">
    <name type="scientific">Rattus norvegicus</name>
    <name type="common">Rat</name>
    <dbReference type="NCBI Taxonomy" id="10116"/>
    <lineage>
        <taxon>Eukaryota</taxon>
        <taxon>Metazoa</taxon>
        <taxon>Chordata</taxon>
        <taxon>Craniata</taxon>
        <taxon>Vertebrata</taxon>
        <taxon>Euteleostomi</taxon>
        <taxon>Mammalia</taxon>
        <taxon>Eutheria</taxon>
        <taxon>Euarchontoglires</taxon>
        <taxon>Glires</taxon>
        <taxon>Rodentia</taxon>
        <taxon>Myomorpha</taxon>
        <taxon>Muroidea</taxon>
        <taxon>Muridae</taxon>
        <taxon>Murinae</taxon>
        <taxon>Rattus</taxon>
    </lineage>
</organism>
<name>A6JJY8_RAT</name>